<dbReference type="RefSeq" id="WP_093827038.1">
    <property type="nucleotide sequence ID" value="NZ_FOLQ01000004.1"/>
</dbReference>
<evidence type="ECO:0000256" key="5">
    <source>
        <dbReference type="SAM" id="Phobius"/>
    </source>
</evidence>
<evidence type="ECO:0000259" key="6">
    <source>
        <dbReference type="PROSITE" id="PS50850"/>
    </source>
</evidence>
<reference evidence="7 8" key="1">
    <citation type="submission" date="2016-10" db="EMBL/GenBank/DDBJ databases">
        <authorList>
            <person name="de Groot N.N."/>
        </authorList>
    </citation>
    <scope>NUCLEOTIDE SEQUENCE [LARGE SCALE GENOMIC DNA]</scope>
    <source>
        <strain evidence="7 8">DSM 26130</strain>
    </source>
</reference>
<sequence>MQTLSPTSSRVSYRPLFALPVIVSALGFFVDVYDMLIFSIVRVPSLQSLGLSEADVSKAGTFILNCQQAGLLVGGFLWGVLGDKRGRMSVLFGSIITYSLTNIACGFVQDVNTYAFLRFLAGVGLSGEIGAAMVLVSEILPKAIRSYGSSMVAGIGYLGAGVAYLTVEYFNWRTAFWVGGGMGLALLLLRVSVFESGLFNRMKTDHKSVSRGNFLYFFSSWPQAIKYLRCVSVGIPTWFIVGILATFANEFGQELGIAEGIKPGRCVMMIYVGLAGGDLLSGPISQWLQSRLKAITGLLIFSALLSGIYLFGGIHTASGIYTVCLLAGFCTGYIAMFLTMVAELYGTNLRNTATTSVPSVVRGTLIPMTLLFQALKPSMGALVAAGLLGAVVYGLSFWSLSQMDETFGKDLDFVE</sequence>
<evidence type="ECO:0000256" key="1">
    <source>
        <dbReference type="ARBA" id="ARBA00004141"/>
    </source>
</evidence>
<feature type="transmembrane region" description="Helical" evidence="5">
    <location>
        <begin position="147"/>
        <end position="166"/>
    </location>
</feature>
<dbReference type="EMBL" id="FOLQ01000004">
    <property type="protein sequence ID" value="SFD33788.1"/>
    <property type="molecule type" value="Genomic_DNA"/>
</dbReference>
<dbReference type="SUPFAM" id="SSF103473">
    <property type="entry name" value="MFS general substrate transporter"/>
    <property type="match status" value="1"/>
</dbReference>
<proteinExistence type="predicted"/>
<feature type="transmembrane region" description="Helical" evidence="5">
    <location>
        <begin position="227"/>
        <end position="248"/>
    </location>
</feature>
<feature type="domain" description="Major facilitator superfamily (MFS) profile" evidence="6">
    <location>
        <begin position="20"/>
        <end position="415"/>
    </location>
</feature>
<dbReference type="GO" id="GO:0005886">
    <property type="term" value="C:plasma membrane"/>
    <property type="evidence" value="ECO:0007669"/>
    <property type="project" value="TreeGrafter"/>
</dbReference>
<evidence type="ECO:0000256" key="2">
    <source>
        <dbReference type="ARBA" id="ARBA00022692"/>
    </source>
</evidence>
<feature type="transmembrane region" description="Helical" evidence="5">
    <location>
        <begin position="16"/>
        <end position="41"/>
    </location>
</feature>
<keyword evidence="3 5" id="KW-1133">Transmembrane helix</keyword>
<feature type="transmembrane region" description="Helical" evidence="5">
    <location>
        <begin position="115"/>
        <end position="135"/>
    </location>
</feature>
<organism evidence="7 8">
    <name type="scientific">Spirosoma endophyticum</name>
    <dbReference type="NCBI Taxonomy" id="662367"/>
    <lineage>
        <taxon>Bacteria</taxon>
        <taxon>Pseudomonadati</taxon>
        <taxon>Bacteroidota</taxon>
        <taxon>Cytophagia</taxon>
        <taxon>Cytophagales</taxon>
        <taxon>Cytophagaceae</taxon>
        <taxon>Spirosoma</taxon>
    </lineage>
</organism>
<evidence type="ECO:0000256" key="4">
    <source>
        <dbReference type="ARBA" id="ARBA00023136"/>
    </source>
</evidence>
<dbReference type="Gene3D" id="1.20.1250.20">
    <property type="entry name" value="MFS general substrate transporter like domains"/>
    <property type="match status" value="2"/>
</dbReference>
<protein>
    <submittedName>
        <fullName evidence="7">Major Facilitator Superfamily protein</fullName>
    </submittedName>
</protein>
<comment type="subcellular location">
    <subcellularLocation>
        <location evidence="1">Membrane</location>
        <topology evidence="1">Multi-pass membrane protein</topology>
    </subcellularLocation>
</comment>
<keyword evidence="8" id="KW-1185">Reference proteome</keyword>
<feature type="transmembrane region" description="Helical" evidence="5">
    <location>
        <begin position="88"/>
        <end position="109"/>
    </location>
</feature>
<feature type="transmembrane region" description="Helical" evidence="5">
    <location>
        <begin position="61"/>
        <end position="81"/>
    </location>
</feature>
<dbReference type="PANTHER" id="PTHR23508:SF10">
    <property type="entry name" value="CARBOXYLIC ACID TRANSPORTER PROTEIN HOMOLOG"/>
    <property type="match status" value="1"/>
</dbReference>
<dbReference type="Proteomes" id="UP000198598">
    <property type="component" value="Unassembled WGS sequence"/>
</dbReference>
<feature type="transmembrane region" description="Helical" evidence="5">
    <location>
        <begin position="172"/>
        <end position="193"/>
    </location>
</feature>
<dbReference type="InterPro" id="IPR011701">
    <property type="entry name" value="MFS"/>
</dbReference>
<evidence type="ECO:0000313" key="7">
    <source>
        <dbReference type="EMBL" id="SFD33788.1"/>
    </source>
</evidence>
<dbReference type="OrthoDB" id="9774156at2"/>
<dbReference type="AlphaFoldDB" id="A0A1I1RNF6"/>
<dbReference type="InterPro" id="IPR036259">
    <property type="entry name" value="MFS_trans_sf"/>
</dbReference>
<accession>A0A1I1RNF6</accession>
<gene>
    <name evidence="7" type="ORF">SAMN05216167_104413</name>
</gene>
<feature type="transmembrane region" description="Helical" evidence="5">
    <location>
        <begin position="320"/>
        <end position="345"/>
    </location>
</feature>
<keyword evidence="2 5" id="KW-0812">Transmembrane</keyword>
<dbReference type="GO" id="GO:0046943">
    <property type="term" value="F:carboxylic acid transmembrane transporter activity"/>
    <property type="evidence" value="ECO:0007669"/>
    <property type="project" value="TreeGrafter"/>
</dbReference>
<keyword evidence="4 5" id="KW-0472">Membrane</keyword>
<evidence type="ECO:0000256" key="3">
    <source>
        <dbReference type="ARBA" id="ARBA00022989"/>
    </source>
</evidence>
<feature type="transmembrane region" description="Helical" evidence="5">
    <location>
        <begin position="295"/>
        <end position="314"/>
    </location>
</feature>
<dbReference type="PANTHER" id="PTHR23508">
    <property type="entry name" value="CARBOXYLIC ACID TRANSPORTER PROTEIN HOMOLOG"/>
    <property type="match status" value="1"/>
</dbReference>
<name>A0A1I1RNF6_9BACT</name>
<evidence type="ECO:0000313" key="8">
    <source>
        <dbReference type="Proteomes" id="UP000198598"/>
    </source>
</evidence>
<dbReference type="Pfam" id="PF07690">
    <property type="entry name" value="MFS_1"/>
    <property type="match status" value="1"/>
</dbReference>
<dbReference type="PROSITE" id="PS50850">
    <property type="entry name" value="MFS"/>
    <property type="match status" value="1"/>
</dbReference>
<dbReference type="InterPro" id="IPR020846">
    <property type="entry name" value="MFS_dom"/>
</dbReference>
<feature type="transmembrane region" description="Helical" evidence="5">
    <location>
        <begin position="381"/>
        <end position="400"/>
    </location>
</feature>
<dbReference type="STRING" id="662367.SAMN05216167_104413"/>